<accession>A0A4P9UN31</accession>
<dbReference type="KEGG" id="mbur:EQU24_11100"/>
<dbReference type="GO" id="GO:0004674">
    <property type="term" value="F:protein serine/threonine kinase activity"/>
    <property type="evidence" value="ECO:0007669"/>
    <property type="project" value="UniProtKB-KW"/>
</dbReference>
<organism evidence="8 9">
    <name type="scientific">Methylotuvimicrobium buryatense</name>
    <name type="common">Methylomicrobium buryatense</name>
    <dbReference type="NCBI Taxonomy" id="95641"/>
    <lineage>
        <taxon>Bacteria</taxon>
        <taxon>Pseudomonadati</taxon>
        <taxon>Pseudomonadota</taxon>
        <taxon>Gammaproteobacteria</taxon>
        <taxon>Methylococcales</taxon>
        <taxon>Methylococcaceae</taxon>
        <taxon>Methylotuvimicrobium</taxon>
    </lineage>
</organism>
<gene>
    <name evidence="8" type="ORF">EQU24_11100</name>
</gene>
<keyword evidence="2" id="KW-0547">Nucleotide-binding</keyword>
<sequence>MLNDESHSNTSLIDEDDSTRFATNRPLTIEPDNKNSGNQRFKNLSVLDILGQGGVGRVYLAYDETIGRRVAVKEMLDELSGDVELDHSFLHEAKITGKLEHPGIVPVYELGQRNDGRPYYVMRYIKGETLARKFEKISDTDPKTGFNQRIQLLDTLIDVCNTLAYAHAKGVIHRDLKPANIIVGNFGETIVVDWGLAQVLDDDDNTYFYREALTHQRDSLSDSSTSEALGTPAYMAPEQFSGHADKTSDVYSLGVILYKIITGTQPYRGSISAVQQQIEKDSDTPSPKQFNTAAPPELIAICEKAVHKNPLQRFTDAGKFAEELKAFRDGRMVNVYAYSRRELLSRFFAQNKFAVFLTALLLIAISIGAGFSLHYAHQMHEAKHEAEQALSRITFYGERSQQQARSIAHALQSKIALVFSVLSQAAEKLSSGDIDESSILEELQNRYPQFDSFFIQPISVLTGAFIASEENDELIPIADFENNRLILKYRMPIKKDGRIVEYLEARMSPEKILPKLFATILNQDEIQPDIWIMRNDGLILYDANSDYIGTNLFIDPVSRQSPSLQAFGRLVMIDDDSISYYSYREDGAEVFKIAAWDSIEFNVKHDWKIIVDYTYLRKEMRNTFRLF</sequence>
<dbReference type="RefSeq" id="WP_017839438.1">
    <property type="nucleotide sequence ID" value="NZ_CP035467.1"/>
</dbReference>
<dbReference type="STRING" id="675511.GCA_000341735_00814"/>
<keyword evidence="3 8" id="KW-0418">Kinase</keyword>
<feature type="domain" description="Protein kinase" evidence="7">
    <location>
        <begin position="44"/>
        <end position="328"/>
    </location>
</feature>
<dbReference type="AlphaFoldDB" id="A0A4P9UN31"/>
<evidence type="ECO:0000256" key="1">
    <source>
        <dbReference type="ARBA" id="ARBA00022679"/>
    </source>
</evidence>
<feature type="region of interest" description="Disordered" evidence="5">
    <location>
        <begin position="1"/>
        <end position="36"/>
    </location>
</feature>
<keyword evidence="8" id="KW-0723">Serine/threonine-protein kinase</keyword>
<name>A0A4P9UN31_METBY</name>
<dbReference type="InterPro" id="IPR000719">
    <property type="entry name" value="Prot_kinase_dom"/>
</dbReference>
<dbReference type="GO" id="GO:0005524">
    <property type="term" value="F:ATP binding"/>
    <property type="evidence" value="ECO:0007669"/>
    <property type="project" value="UniProtKB-KW"/>
</dbReference>
<evidence type="ECO:0000313" key="8">
    <source>
        <dbReference type="EMBL" id="QCW82724.1"/>
    </source>
</evidence>
<dbReference type="Pfam" id="PF00069">
    <property type="entry name" value="Pkinase"/>
    <property type="match status" value="1"/>
</dbReference>
<dbReference type="InterPro" id="IPR008271">
    <property type="entry name" value="Ser/Thr_kinase_AS"/>
</dbReference>
<keyword evidence="6" id="KW-0812">Transmembrane</keyword>
<dbReference type="SMART" id="SM00220">
    <property type="entry name" value="S_TKc"/>
    <property type="match status" value="1"/>
</dbReference>
<keyword evidence="4" id="KW-0067">ATP-binding</keyword>
<keyword evidence="6" id="KW-1133">Transmembrane helix</keyword>
<keyword evidence="6" id="KW-0472">Membrane</keyword>
<evidence type="ECO:0000256" key="2">
    <source>
        <dbReference type="ARBA" id="ARBA00022741"/>
    </source>
</evidence>
<dbReference type="CDD" id="cd14014">
    <property type="entry name" value="STKc_PknB_like"/>
    <property type="match status" value="1"/>
</dbReference>
<evidence type="ECO:0000313" key="9">
    <source>
        <dbReference type="Proteomes" id="UP000305881"/>
    </source>
</evidence>
<evidence type="ECO:0000256" key="5">
    <source>
        <dbReference type="SAM" id="MobiDB-lite"/>
    </source>
</evidence>
<dbReference type="PROSITE" id="PS50011">
    <property type="entry name" value="PROTEIN_KINASE_DOM"/>
    <property type="match status" value="1"/>
</dbReference>
<evidence type="ECO:0000256" key="4">
    <source>
        <dbReference type="ARBA" id="ARBA00022840"/>
    </source>
</evidence>
<dbReference type="Gene3D" id="1.10.510.10">
    <property type="entry name" value="Transferase(Phosphotransferase) domain 1"/>
    <property type="match status" value="1"/>
</dbReference>
<feature type="transmembrane region" description="Helical" evidence="6">
    <location>
        <begin position="353"/>
        <end position="373"/>
    </location>
</feature>
<dbReference type="Gene3D" id="3.30.200.20">
    <property type="entry name" value="Phosphorylase Kinase, domain 1"/>
    <property type="match status" value="1"/>
</dbReference>
<evidence type="ECO:0000259" key="7">
    <source>
        <dbReference type="PROSITE" id="PS50011"/>
    </source>
</evidence>
<keyword evidence="9" id="KW-1185">Reference proteome</keyword>
<evidence type="ECO:0000256" key="6">
    <source>
        <dbReference type="SAM" id="Phobius"/>
    </source>
</evidence>
<dbReference type="EMBL" id="CP035467">
    <property type="protein sequence ID" value="QCW82724.1"/>
    <property type="molecule type" value="Genomic_DNA"/>
</dbReference>
<protein>
    <submittedName>
        <fullName evidence="8">Serine/threonine protein kinase</fullName>
    </submittedName>
</protein>
<dbReference type="Proteomes" id="UP000305881">
    <property type="component" value="Chromosome"/>
</dbReference>
<dbReference type="InterPro" id="IPR011009">
    <property type="entry name" value="Kinase-like_dom_sf"/>
</dbReference>
<proteinExistence type="predicted"/>
<dbReference type="PROSITE" id="PS00108">
    <property type="entry name" value="PROTEIN_KINASE_ST"/>
    <property type="match status" value="1"/>
</dbReference>
<dbReference type="OrthoDB" id="9801841at2"/>
<dbReference type="SUPFAM" id="SSF56112">
    <property type="entry name" value="Protein kinase-like (PK-like)"/>
    <property type="match status" value="1"/>
</dbReference>
<keyword evidence="1" id="KW-0808">Transferase</keyword>
<dbReference type="PANTHER" id="PTHR43289">
    <property type="entry name" value="MITOGEN-ACTIVATED PROTEIN KINASE KINASE KINASE 20-RELATED"/>
    <property type="match status" value="1"/>
</dbReference>
<evidence type="ECO:0000256" key="3">
    <source>
        <dbReference type="ARBA" id="ARBA00022777"/>
    </source>
</evidence>
<reference evidence="9" key="1">
    <citation type="journal article" date="2019" name="J. Bacteriol.">
        <title>A Mutagenic Screen Identifies a TonB-Dependent Receptor Required for the Lanthanide Metal Switch in the Type I Methanotroph 'Methylotuvimicrobium buryatense' 5GB1C.</title>
        <authorList>
            <person name="Groom J.D."/>
            <person name="Ford S.M."/>
            <person name="Pesesky M.W."/>
            <person name="Lidstrom M.E."/>
        </authorList>
    </citation>
    <scope>NUCLEOTIDE SEQUENCE [LARGE SCALE GENOMIC DNA]</scope>
    <source>
        <strain evidence="9">5GB1C</strain>
    </source>
</reference>
<dbReference type="PANTHER" id="PTHR43289:SF6">
    <property type="entry name" value="SERINE_THREONINE-PROTEIN KINASE NEKL-3"/>
    <property type="match status" value="1"/>
</dbReference>